<dbReference type="PROSITE" id="PS50975">
    <property type="entry name" value="ATP_GRASP"/>
    <property type="match status" value="1"/>
</dbReference>
<evidence type="ECO:0000256" key="2">
    <source>
        <dbReference type="ARBA" id="ARBA00022741"/>
    </source>
</evidence>
<dbReference type="InterPro" id="IPR052032">
    <property type="entry name" value="ATP-dep_AA_Ligase"/>
</dbReference>
<proteinExistence type="predicted"/>
<sequence>MILGAGIMQGPAIRTARDMELETVVIDGNPRAPCAGLADRFECIDLKDKEAIAEFALSEKKSAGLSGVLTAGTDFSATVAWVAERLGLPGIPYETALNASDKSRMRQCFRSAGVPSPAFITLDAVPGAAYELPFPYPAVVKPVDNMGSRGCRKVSGAGELIPAAEDALAFSRSGSAIVESYMEGPEYSVDALVFGGDVTICGLADRHIFFPPYFIEMGHTMPAVLEPEAAAALLDTFKLGIAALGIRNGAAKGDIKLTPSGPMIGEIAARLSGGYMSGWTYPYSSGVNPVRGAIEIALGRAPSETAPVRRWTSAERAFISIPGTVRSIHGAEEAAAIPGIRDVFLRAEPGSWMVFPENNVEKAGNVIAAAETRTAAAAAADRAARSILLRLAAPDQDTDAFLSEKSENPPAGQFPPDAFTLSPEQRSLLARIPDPDFLPAGKGSPQIFIIPFPGLYRPEITDYTGRSVPESIEAVRKITGLPLPFAGGGSENGSPVLGRRFWAALVRGGYQGAAYTVDSLIRNREA</sequence>
<dbReference type="Gene3D" id="3.30.1490.20">
    <property type="entry name" value="ATP-grasp fold, A domain"/>
    <property type="match status" value="1"/>
</dbReference>
<evidence type="ECO:0000259" key="5">
    <source>
        <dbReference type="PROSITE" id="PS50975"/>
    </source>
</evidence>
<dbReference type="SUPFAM" id="SSF56059">
    <property type="entry name" value="Glutathione synthetase ATP-binding domain-like"/>
    <property type="match status" value="1"/>
</dbReference>
<evidence type="ECO:0000256" key="1">
    <source>
        <dbReference type="ARBA" id="ARBA00022598"/>
    </source>
</evidence>
<dbReference type="Gene3D" id="3.30.470.20">
    <property type="entry name" value="ATP-grasp fold, B domain"/>
    <property type="match status" value="1"/>
</dbReference>
<dbReference type="InterPro" id="IPR040570">
    <property type="entry name" value="LAL_C2"/>
</dbReference>
<dbReference type="Pfam" id="PF18603">
    <property type="entry name" value="LAL_C2"/>
    <property type="match status" value="1"/>
</dbReference>
<name>A0A7T8BDN4_9SPIR</name>
<accession>A0A7T8BDN4</accession>
<dbReference type="GO" id="GO:0005524">
    <property type="term" value="F:ATP binding"/>
    <property type="evidence" value="ECO:0007669"/>
    <property type="project" value="UniProtKB-UniRule"/>
</dbReference>
<evidence type="ECO:0000313" key="7">
    <source>
        <dbReference type="Proteomes" id="UP000595917"/>
    </source>
</evidence>
<dbReference type="GO" id="GO:0016874">
    <property type="term" value="F:ligase activity"/>
    <property type="evidence" value="ECO:0007669"/>
    <property type="project" value="UniProtKB-KW"/>
</dbReference>
<dbReference type="GO" id="GO:0046872">
    <property type="term" value="F:metal ion binding"/>
    <property type="evidence" value="ECO:0007669"/>
    <property type="project" value="InterPro"/>
</dbReference>
<dbReference type="Proteomes" id="UP000595917">
    <property type="component" value="Chromosome"/>
</dbReference>
<keyword evidence="7" id="KW-1185">Reference proteome</keyword>
<dbReference type="Gene3D" id="3.40.50.20">
    <property type="match status" value="1"/>
</dbReference>
<reference evidence="6" key="1">
    <citation type="submission" date="2021-01" db="EMBL/GenBank/DDBJ databases">
        <title>Description of Breznakiella homolactica.</title>
        <authorList>
            <person name="Song Y."/>
            <person name="Brune A."/>
        </authorList>
    </citation>
    <scope>NUCLEOTIDE SEQUENCE</scope>
    <source>
        <strain evidence="6">RmG30</strain>
    </source>
</reference>
<dbReference type="InterPro" id="IPR013815">
    <property type="entry name" value="ATP_grasp_subdomain_1"/>
</dbReference>
<protein>
    <submittedName>
        <fullName evidence="6">ATP-grasp domain-containing protein</fullName>
    </submittedName>
</protein>
<keyword evidence="3 4" id="KW-0067">ATP-binding</keyword>
<gene>
    <name evidence="6" type="ORF">JFL75_15935</name>
</gene>
<organism evidence="6 7">
    <name type="scientific">Breznakiella homolactica</name>
    <dbReference type="NCBI Taxonomy" id="2798577"/>
    <lineage>
        <taxon>Bacteria</taxon>
        <taxon>Pseudomonadati</taxon>
        <taxon>Spirochaetota</taxon>
        <taxon>Spirochaetia</taxon>
        <taxon>Spirochaetales</taxon>
        <taxon>Breznakiellaceae</taxon>
        <taxon>Breznakiella</taxon>
    </lineage>
</organism>
<dbReference type="KEGG" id="bhc:JFL75_15935"/>
<dbReference type="SUPFAM" id="SSF52440">
    <property type="entry name" value="PreATP-grasp domain"/>
    <property type="match status" value="1"/>
</dbReference>
<evidence type="ECO:0000256" key="3">
    <source>
        <dbReference type="ARBA" id="ARBA00022840"/>
    </source>
</evidence>
<evidence type="ECO:0000313" key="6">
    <source>
        <dbReference type="EMBL" id="QQO11418.1"/>
    </source>
</evidence>
<dbReference type="Pfam" id="PF13535">
    <property type="entry name" value="ATP-grasp_4"/>
    <property type="match status" value="1"/>
</dbReference>
<feature type="domain" description="ATP-grasp" evidence="5">
    <location>
        <begin position="106"/>
        <end position="298"/>
    </location>
</feature>
<dbReference type="EMBL" id="CP067089">
    <property type="protein sequence ID" value="QQO11418.1"/>
    <property type="molecule type" value="Genomic_DNA"/>
</dbReference>
<dbReference type="AlphaFoldDB" id="A0A7T8BDN4"/>
<keyword evidence="2 4" id="KW-0547">Nucleotide-binding</keyword>
<dbReference type="InterPro" id="IPR016185">
    <property type="entry name" value="PreATP-grasp_dom_sf"/>
</dbReference>
<dbReference type="PANTHER" id="PTHR43585">
    <property type="entry name" value="FUMIPYRROLE BIOSYNTHESIS PROTEIN C"/>
    <property type="match status" value="1"/>
</dbReference>
<evidence type="ECO:0000256" key="4">
    <source>
        <dbReference type="PROSITE-ProRule" id="PRU00409"/>
    </source>
</evidence>
<keyword evidence="1" id="KW-0436">Ligase</keyword>
<dbReference type="InterPro" id="IPR011761">
    <property type="entry name" value="ATP-grasp"/>
</dbReference>
<dbReference type="PANTHER" id="PTHR43585:SF2">
    <property type="entry name" value="ATP-GRASP ENZYME FSQD"/>
    <property type="match status" value="1"/>
</dbReference>